<protein>
    <submittedName>
        <fullName evidence="1">Uncharacterized protein</fullName>
    </submittedName>
</protein>
<sequence length="151" mass="16782">MPLFVVYGPFGLGGFLFGHCTEGPFSSVSFFDHNQKQFGTIKPRMWPASRASAPLLAVSGSPAQLPTRCRSARLAQSRFVAEIRERRKTRAFSLDVGVALQVSPLNKIEIKKQKKKDFAAFLKSETMLRCKIMKGVTREKIVAGSLSFEGR</sequence>
<dbReference type="AlphaFoldDB" id="A0A8I6SPA9"/>
<evidence type="ECO:0000313" key="1">
    <source>
        <dbReference type="EnsemblMetazoa" id="XP_024085316.1"/>
    </source>
</evidence>
<keyword evidence="2" id="KW-1185">Reference proteome</keyword>
<accession>A0A8I6SPA9</accession>
<dbReference type="RefSeq" id="XP_024085316.1">
    <property type="nucleotide sequence ID" value="XM_024229548.1"/>
</dbReference>
<evidence type="ECO:0000313" key="2">
    <source>
        <dbReference type="Proteomes" id="UP000494040"/>
    </source>
</evidence>
<proteinExistence type="predicted"/>
<name>A0A8I6SPA9_CIMLE</name>
<dbReference type="Proteomes" id="UP000494040">
    <property type="component" value="Unassembled WGS sequence"/>
</dbReference>
<organism evidence="1 2">
    <name type="scientific">Cimex lectularius</name>
    <name type="common">Bed bug</name>
    <name type="synonym">Acanthia lectularia</name>
    <dbReference type="NCBI Taxonomy" id="79782"/>
    <lineage>
        <taxon>Eukaryota</taxon>
        <taxon>Metazoa</taxon>
        <taxon>Ecdysozoa</taxon>
        <taxon>Arthropoda</taxon>
        <taxon>Hexapoda</taxon>
        <taxon>Insecta</taxon>
        <taxon>Pterygota</taxon>
        <taxon>Neoptera</taxon>
        <taxon>Paraneoptera</taxon>
        <taxon>Hemiptera</taxon>
        <taxon>Heteroptera</taxon>
        <taxon>Panheteroptera</taxon>
        <taxon>Cimicomorpha</taxon>
        <taxon>Cimicidae</taxon>
        <taxon>Cimex</taxon>
    </lineage>
</organism>
<dbReference type="EnsemblMetazoa" id="XM_024229548.1">
    <property type="protein sequence ID" value="XP_024085316.1"/>
    <property type="gene ID" value="LOC112127946"/>
</dbReference>
<reference evidence="1" key="1">
    <citation type="submission" date="2022-01" db="UniProtKB">
        <authorList>
            <consortium name="EnsemblMetazoa"/>
        </authorList>
    </citation>
    <scope>IDENTIFICATION</scope>
</reference>
<dbReference type="KEGG" id="clec:112127946"/>
<dbReference type="GeneID" id="112127946"/>